<evidence type="ECO:0000259" key="1">
    <source>
        <dbReference type="PROSITE" id="PS50144"/>
    </source>
</evidence>
<reference evidence="2 3" key="1">
    <citation type="submission" date="2016-09" db="EMBL/GenBank/DDBJ databases">
        <title>The draft genome of Dichanthelium oligosanthes: A C3 panicoid grass species.</title>
        <authorList>
            <person name="Studer A.J."/>
            <person name="Schnable J.C."/>
            <person name="Brutnell T.P."/>
        </authorList>
    </citation>
    <scope>NUCLEOTIDE SEQUENCE [LARGE SCALE GENOMIC DNA]</scope>
    <source>
        <strain evidence="3">cv. Kellogg 1175</strain>
        <tissue evidence="2">Leaf</tissue>
    </source>
</reference>
<dbReference type="AlphaFoldDB" id="A0A1E5WGV6"/>
<sequence>MSTAAEVTVSAAAATAAATKCHMFKIEGYKRIRTMYGNGRSVDSCAFEAAGRTWRIQLFPDGNSPENAGFVSLVLKLEDNGAAIAAANGNDDVLVEFRFSLVCHRDKKPSCRQPHSRNYTVTFNKARKASGCCQFIKREDLERSEFLRDDCLAVRCDMAVLNNPVDVKEQTAQAHDLERLGVVCDCKDDACKNYHLRGALSFREAIVKLFMGCFHL</sequence>
<dbReference type="Proteomes" id="UP000095767">
    <property type="component" value="Unassembled WGS sequence"/>
</dbReference>
<organism evidence="2 3">
    <name type="scientific">Dichanthelium oligosanthes</name>
    <dbReference type="NCBI Taxonomy" id="888268"/>
    <lineage>
        <taxon>Eukaryota</taxon>
        <taxon>Viridiplantae</taxon>
        <taxon>Streptophyta</taxon>
        <taxon>Embryophyta</taxon>
        <taxon>Tracheophyta</taxon>
        <taxon>Spermatophyta</taxon>
        <taxon>Magnoliopsida</taxon>
        <taxon>Liliopsida</taxon>
        <taxon>Poales</taxon>
        <taxon>Poaceae</taxon>
        <taxon>PACMAD clade</taxon>
        <taxon>Panicoideae</taxon>
        <taxon>Panicodae</taxon>
        <taxon>Paniceae</taxon>
        <taxon>Dichantheliinae</taxon>
        <taxon>Dichanthelium</taxon>
    </lineage>
</organism>
<dbReference type="EMBL" id="LWDX02008642">
    <property type="protein sequence ID" value="OEL36611.1"/>
    <property type="molecule type" value="Genomic_DNA"/>
</dbReference>
<dbReference type="InterPro" id="IPR045005">
    <property type="entry name" value="BPM1-6"/>
</dbReference>
<dbReference type="CDD" id="cd00121">
    <property type="entry name" value="MATH"/>
    <property type="match status" value="1"/>
</dbReference>
<accession>A0A1E5WGV6</accession>
<dbReference type="PANTHER" id="PTHR26379">
    <property type="entry name" value="BTB/POZ AND MATH DOMAIN-CONTAINING PROTEIN 1"/>
    <property type="match status" value="1"/>
</dbReference>
<name>A0A1E5WGV6_9POAL</name>
<dbReference type="SMART" id="SM00061">
    <property type="entry name" value="MATH"/>
    <property type="match status" value="1"/>
</dbReference>
<dbReference type="Pfam" id="PF22486">
    <property type="entry name" value="MATH_2"/>
    <property type="match status" value="1"/>
</dbReference>
<keyword evidence="3" id="KW-1185">Reference proteome</keyword>
<dbReference type="Gene3D" id="2.60.210.10">
    <property type="entry name" value="Apoptosis, Tumor Necrosis Factor Receptor Associated Protein 2, Chain A"/>
    <property type="match status" value="1"/>
</dbReference>
<dbReference type="SUPFAM" id="SSF49599">
    <property type="entry name" value="TRAF domain-like"/>
    <property type="match status" value="1"/>
</dbReference>
<dbReference type="OrthoDB" id="695809at2759"/>
<dbReference type="STRING" id="888268.A0A1E5WGV6"/>
<protein>
    <recommendedName>
        <fullName evidence="1">MATH domain-containing protein</fullName>
    </recommendedName>
</protein>
<dbReference type="InterPro" id="IPR002083">
    <property type="entry name" value="MATH/TRAF_dom"/>
</dbReference>
<comment type="caution">
    <text evidence="2">The sequence shown here is derived from an EMBL/GenBank/DDBJ whole genome shotgun (WGS) entry which is preliminary data.</text>
</comment>
<evidence type="ECO:0000313" key="3">
    <source>
        <dbReference type="Proteomes" id="UP000095767"/>
    </source>
</evidence>
<dbReference type="GO" id="GO:0016567">
    <property type="term" value="P:protein ubiquitination"/>
    <property type="evidence" value="ECO:0007669"/>
    <property type="project" value="InterPro"/>
</dbReference>
<gene>
    <name evidence="2" type="ORF">BAE44_0002370</name>
</gene>
<dbReference type="PROSITE" id="PS50144">
    <property type="entry name" value="MATH"/>
    <property type="match status" value="1"/>
</dbReference>
<dbReference type="PANTHER" id="PTHR26379:SF468">
    <property type="entry name" value="MATH DOMAIN CONTAINING PROTEIN"/>
    <property type="match status" value="1"/>
</dbReference>
<dbReference type="InterPro" id="IPR008974">
    <property type="entry name" value="TRAF-like"/>
</dbReference>
<feature type="domain" description="MATH" evidence="1">
    <location>
        <begin position="19"/>
        <end position="158"/>
    </location>
</feature>
<evidence type="ECO:0000313" key="2">
    <source>
        <dbReference type="EMBL" id="OEL36611.1"/>
    </source>
</evidence>
<proteinExistence type="predicted"/>